<dbReference type="SUPFAM" id="SSF89447">
    <property type="entry name" value="AbrB/MazE/MraZ-like"/>
    <property type="match status" value="1"/>
</dbReference>
<evidence type="ECO:0000259" key="3">
    <source>
        <dbReference type="PROSITE" id="PS51740"/>
    </source>
</evidence>
<dbReference type="InterPro" id="IPR037914">
    <property type="entry name" value="SpoVT-AbrB_sf"/>
</dbReference>
<dbReference type="KEGG" id="mbur:EQU24_08070"/>
<evidence type="ECO:0000313" key="4">
    <source>
        <dbReference type="EMBL" id="QCW82200.1"/>
    </source>
</evidence>
<organism evidence="4 5">
    <name type="scientific">Methylotuvimicrobium buryatense</name>
    <name type="common">Methylomicrobium buryatense</name>
    <dbReference type="NCBI Taxonomy" id="95641"/>
    <lineage>
        <taxon>Bacteria</taxon>
        <taxon>Pseudomonadati</taxon>
        <taxon>Pseudomonadota</taxon>
        <taxon>Gammaproteobacteria</taxon>
        <taxon>Methylococcales</taxon>
        <taxon>Methylococcaceae</taxon>
        <taxon>Methylotuvimicrobium</taxon>
    </lineage>
</organism>
<evidence type="ECO:0000256" key="1">
    <source>
        <dbReference type="ARBA" id="ARBA00007924"/>
    </source>
</evidence>
<dbReference type="STRING" id="675511.GCA_000341735_01410"/>
<dbReference type="Proteomes" id="UP000305881">
    <property type="component" value="Chromosome"/>
</dbReference>
<proteinExistence type="inferred from homology"/>
<gene>
    <name evidence="4" type="ORF">EQU24_08070</name>
</gene>
<dbReference type="NCBIfam" id="NF040493">
    <property type="entry name" value="TA_anti_VapB"/>
    <property type="match status" value="1"/>
</dbReference>
<sequence length="75" mass="8732">MQTTRIFTNGNSQAVRLPKDFRFDEDEVVIKKLGDMVVLLPKRFRAESLLAMLQEIGPMDIERQQPAELQERDVE</sequence>
<name>A0A4P9UNY1_METBY</name>
<feature type="domain" description="SpoVT-AbrB" evidence="3">
    <location>
        <begin position="4"/>
        <end position="44"/>
    </location>
</feature>
<dbReference type="SMART" id="SM00966">
    <property type="entry name" value="SpoVT_AbrB"/>
    <property type="match status" value="1"/>
</dbReference>
<dbReference type="EMBL" id="CP035467">
    <property type="protein sequence ID" value="QCW82200.1"/>
    <property type="molecule type" value="Genomic_DNA"/>
</dbReference>
<dbReference type="PROSITE" id="PS51740">
    <property type="entry name" value="SPOVT_ABRB"/>
    <property type="match status" value="1"/>
</dbReference>
<dbReference type="Gene3D" id="2.10.260.10">
    <property type="match status" value="1"/>
</dbReference>
<evidence type="ECO:0000256" key="2">
    <source>
        <dbReference type="PROSITE-ProRule" id="PRU01076"/>
    </source>
</evidence>
<accession>A0A4P9UNY1</accession>
<protein>
    <submittedName>
        <fullName evidence="4">AbrB/MazE/SpoVT family DNA-binding domain-containing protein</fullName>
    </submittedName>
</protein>
<keyword evidence="5" id="KW-1185">Reference proteome</keyword>
<dbReference type="Pfam" id="PF04014">
    <property type="entry name" value="MazE_antitoxin"/>
    <property type="match status" value="1"/>
</dbReference>
<dbReference type="AlphaFoldDB" id="A0A4P9UNY1"/>
<dbReference type="InterPro" id="IPR047976">
    <property type="entry name" value="Anti_VapB2-like"/>
</dbReference>
<dbReference type="PANTHER" id="PTHR37550">
    <property type="entry name" value="ANTITOXIN VAPB1"/>
    <property type="match status" value="1"/>
</dbReference>
<dbReference type="OrthoDB" id="5298361at2"/>
<dbReference type="InterPro" id="IPR051734">
    <property type="entry name" value="VapB_TA_antitoxins"/>
</dbReference>
<dbReference type="RefSeq" id="WP_017839973.1">
    <property type="nucleotide sequence ID" value="NZ_CP035467.1"/>
</dbReference>
<reference evidence="5" key="1">
    <citation type="journal article" date="2019" name="J. Bacteriol.">
        <title>A Mutagenic Screen Identifies a TonB-Dependent Receptor Required for the Lanthanide Metal Switch in the Type I Methanotroph 'Methylotuvimicrobium buryatense' 5GB1C.</title>
        <authorList>
            <person name="Groom J.D."/>
            <person name="Ford S.M."/>
            <person name="Pesesky M.W."/>
            <person name="Lidstrom M.E."/>
        </authorList>
    </citation>
    <scope>NUCLEOTIDE SEQUENCE [LARGE SCALE GENOMIC DNA]</scope>
    <source>
        <strain evidence="5">5GB1C</strain>
    </source>
</reference>
<dbReference type="InterPro" id="IPR007159">
    <property type="entry name" value="SpoVT-AbrB_dom"/>
</dbReference>
<dbReference type="PANTHER" id="PTHR37550:SF3">
    <property type="entry name" value="ANTITOXIN VAPB1"/>
    <property type="match status" value="1"/>
</dbReference>
<dbReference type="GO" id="GO:0003677">
    <property type="term" value="F:DNA binding"/>
    <property type="evidence" value="ECO:0007669"/>
    <property type="project" value="UniProtKB-UniRule"/>
</dbReference>
<keyword evidence="2 4" id="KW-0238">DNA-binding</keyword>
<evidence type="ECO:0000313" key="5">
    <source>
        <dbReference type="Proteomes" id="UP000305881"/>
    </source>
</evidence>
<comment type="similarity">
    <text evidence="1">Belongs to the VapB family.</text>
</comment>